<dbReference type="Pfam" id="PF01734">
    <property type="entry name" value="Patatin"/>
    <property type="match status" value="1"/>
</dbReference>
<comment type="caution">
    <text evidence="4">Lacks conserved residue(s) required for the propagation of feature annotation.</text>
</comment>
<evidence type="ECO:0000256" key="2">
    <source>
        <dbReference type="ARBA" id="ARBA00022963"/>
    </source>
</evidence>
<evidence type="ECO:0000259" key="5">
    <source>
        <dbReference type="PROSITE" id="PS51635"/>
    </source>
</evidence>
<feature type="non-terminal residue" evidence="6">
    <location>
        <position position="339"/>
    </location>
</feature>
<keyword evidence="3" id="KW-0443">Lipid metabolism</keyword>
<evidence type="ECO:0000256" key="3">
    <source>
        <dbReference type="ARBA" id="ARBA00023098"/>
    </source>
</evidence>
<dbReference type="InterPro" id="IPR016035">
    <property type="entry name" value="Acyl_Trfase/lysoPLipase"/>
</dbReference>
<name>A0ABR3GTB0_9PEZI</name>
<dbReference type="EMBL" id="JBBBZM010000013">
    <property type="protein sequence ID" value="KAL0639184.1"/>
    <property type="molecule type" value="Genomic_DNA"/>
</dbReference>
<keyword evidence="7" id="KW-1185">Reference proteome</keyword>
<sequence>MFGSARRTGVQRSTRVAVIAVKNRGQATTIANYNRPHTGGPRGDFERGENEEDEIKAWEAGICSSASPFLFPAFRHKKTNTTYVDGGLLHNNPTVWAIEEYKKIWGSDLNATLDILVSLGSGTFPNDGEFLHEVVETINKKESNWASFLLNSEITWRRFQSSKAYNPTTHHRLNVAINWDCPLDNSYKIPDLLETLGTVYVSQDWDTEYVGGLLRNKVKEIAQLLVAKLFFFQPTRIVHDGEHQISLRLEGNILCRLGKNEKALDILFERVDRFRVVDGLAPISGRTVRKMAMRGNGFETGLTIRPIDPSTPIQILVVMKGGGELVTPVMISGFPREFN</sequence>
<dbReference type="PROSITE" id="PS51635">
    <property type="entry name" value="PNPLA"/>
    <property type="match status" value="1"/>
</dbReference>
<keyword evidence="1" id="KW-0378">Hydrolase</keyword>
<evidence type="ECO:0000256" key="4">
    <source>
        <dbReference type="PROSITE-ProRule" id="PRU01161"/>
    </source>
</evidence>
<proteinExistence type="predicted"/>
<keyword evidence="2" id="KW-0442">Lipid degradation</keyword>
<comment type="caution">
    <text evidence="6">The sequence shown here is derived from an EMBL/GenBank/DDBJ whole genome shotgun (WGS) entry which is preliminary data.</text>
</comment>
<feature type="domain" description="PNPLA" evidence="5">
    <location>
        <begin position="1"/>
        <end position="98"/>
    </location>
</feature>
<organism evidence="6 7">
    <name type="scientific">Discina gigas</name>
    <dbReference type="NCBI Taxonomy" id="1032678"/>
    <lineage>
        <taxon>Eukaryota</taxon>
        <taxon>Fungi</taxon>
        <taxon>Dikarya</taxon>
        <taxon>Ascomycota</taxon>
        <taxon>Pezizomycotina</taxon>
        <taxon>Pezizomycetes</taxon>
        <taxon>Pezizales</taxon>
        <taxon>Discinaceae</taxon>
        <taxon>Discina</taxon>
    </lineage>
</organism>
<reference evidence="6 7" key="1">
    <citation type="submission" date="2024-02" db="EMBL/GenBank/DDBJ databases">
        <title>Discinaceae phylogenomics.</title>
        <authorList>
            <person name="Dirks A.C."/>
            <person name="James T.Y."/>
        </authorList>
    </citation>
    <scope>NUCLEOTIDE SEQUENCE [LARGE SCALE GENOMIC DNA]</scope>
    <source>
        <strain evidence="6 7">ACD0624</strain>
    </source>
</reference>
<feature type="short sequence motif" description="DGA/G" evidence="4">
    <location>
        <begin position="85"/>
        <end position="87"/>
    </location>
</feature>
<protein>
    <recommendedName>
        <fullName evidence="5">PNPLA domain-containing protein</fullName>
    </recommendedName>
</protein>
<evidence type="ECO:0000256" key="1">
    <source>
        <dbReference type="ARBA" id="ARBA00022801"/>
    </source>
</evidence>
<dbReference type="Gene3D" id="3.40.1090.10">
    <property type="entry name" value="Cytosolic phospholipase A2 catalytic domain"/>
    <property type="match status" value="1"/>
</dbReference>
<dbReference type="InterPro" id="IPR002641">
    <property type="entry name" value="PNPLA_dom"/>
</dbReference>
<accession>A0ABR3GTB0</accession>
<gene>
    <name evidence="6" type="ORF">Q9L58_001643</name>
</gene>
<evidence type="ECO:0000313" key="6">
    <source>
        <dbReference type="EMBL" id="KAL0639184.1"/>
    </source>
</evidence>
<dbReference type="PANTHER" id="PTHR24185:SF1">
    <property type="entry name" value="CALCIUM-INDEPENDENT PHOSPHOLIPASE A2-GAMMA"/>
    <property type="match status" value="1"/>
</dbReference>
<dbReference type="SUPFAM" id="SSF52151">
    <property type="entry name" value="FabD/lysophospholipase-like"/>
    <property type="match status" value="1"/>
</dbReference>
<evidence type="ECO:0000313" key="7">
    <source>
        <dbReference type="Proteomes" id="UP001447188"/>
    </source>
</evidence>
<dbReference type="PANTHER" id="PTHR24185">
    <property type="entry name" value="CALCIUM-INDEPENDENT PHOSPHOLIPASE A2-GAMMA"/>
    <property type="match status" value="1"/>
</dbReference>
<dbReference type="Proteomes" id="UP001447188">
    <property type="component" value="Unassembled WGS sequence"/>
</dbReference>